<evidence type="ECO:0000313" key="1">
    <source>
        <dbReference type="EMBL" id="KAJ3140906.1"/>
    </source>
</evidence>
<keyword evidence="2" id="KW-1185">Reference proteome</keyword>
<proteinExistence type="predicted"/>
<evidence type="ECO:0000313" key="2">
    <source>
        <dbReference type="Proteomes" id="UP001211907"/>
    </source>
</evidence>
<dbReference type="EMBL" id="JADGJH010000040">
    <property type="protein sequence ID" value="KAJ3140906.1"/>
    <property type="molecule type" value="Genomic_DNA"/>
</dbReference>
<comment type="caution">
    <text evidence="1">The sequence shown here is derived from an EMBL/GenBank/DDBJ whole genome shotgun (WGS) entry which is preliminary data.</text>
</comment>
<reference evidence="1" key="1">
    <citation type="submission" date="2020-05" db="EMBL/GenBank/DDBJ databases">
        <title>Phylogenomic resolution of chytrid fungi.</title>
        <authorList>
            <person name="Stajich J.E."/>
            <person name="Amses K."/>
            <person name="Simmons R."/>
            <person name="Seto K."/>
            <person name="Myers J."/>
            <person name="Bonds A."/>
            <person name="Quandt C.A."/>
            <person name="Barry K."/>
            <person name="Liu P."/>
            <person name="Grigoriev I."/>
            <person name="Longcore J.E."/>
            <person name="James T.Y."/>
        </authorList>
    </citation>
    <scope>NUCLEOTIDE SEQUENCE</scope>
    <source>
        <strain evidence="1">JEL0513</strain>
    </source>
</reference>
<organism evidence="1 2">
    <name type="scientific">Physocladia obscura</name>
    <dbReference type="NCBI Taxonomy" id="109957"/>
    <lineage>
        <taxon>Eukaryota</taxon>
        <taxon>Fungi</taxon>
        <taxon>Fungi incertae sedis</taxon>
        <taxon>Chytridiomycota</taxon>
        <taxon>Chytridiomycota incertae sedis</taxon>
        <taxon>Chytridiomycetes</taxon>
        <taxon>Chytridiales</taxon>
        <taxon>Chytriomycetaceae</taxon>
        <taxon>Physocladia</taxon>
    </lineage>
</organism>
<name>A0AAD5T9D6_9FUNG</name>
<accession>A0AAD5T9D6</accession>
<gene>
    <name evidence="1" type="ORF">HK100_008270</name>
</gene>
<sequence>MDKYRKGAVNAKERVAIAIGLMEAAGTTEAEILICVGVSNPSFSSDSLRGTTTAGTTTAATTAGSVAMSALSSGRR</sequence>
<dbReference type="Proteomes" id="UP001211907">
    <property type="component" value="Unassembled WGS sequence"/>
</dbReference>
<dbReference type="AlphaFoldDB" id="A0AAD5T9D6"/>
<protein>
    <submittedName>
        <fullName evidence="1">Uncharacterized protein</fullName>
    </submittedName>
</protein>